<name>A0A409XJ85_PSICY</name>
<comment type="caution">
    <text evidence="2">The sequence shown here is derived from an EMBL/GenBank/DDBJ whole genome shotgun (WGS) entry which is preliminary data.</text>
</comment>
<evidence type="ECO:0000256" key="1">
    <source>
        <dbReference type="SAM" id="MobiDB-lite"/>
    </source>
</evidence>
<evidence type="ECO:0000313" key="3">
    <source>
        <dbReference type="Proteomes" id="UP000283269"/>
    </source>
</evidence>
<dbReference type="InParanoid" id="A0A409XJ85"/>
<gene>
    <name evidence="2" type="ORF">CVT25_012140</name>
</gene>
<accession>A0A409XJ85</accession>
<proteinExistence type="predicted"/>
<sequence>MSGSISLHPLTASATHLELSNKVSTGVDAASLSKLKAEIYNNCGEMVRCSDGQLIKRGGASCAIRQTSKSAKHAVTKPASQKAHHKSVPARSGGKTPSTKIHKVSAKTKVTVAHKQQQQKKGKSAPKQAARRPAAAQKKGKSAPKQAATRRLVAVVHKTVKHIK</sequence>
<keyword evidence="3" id="KW-1185">Reference proteome</keyword>
<evidence type="ECO:0000313" key="2">
    <source>
        <dbReference type="EMBL" id="PPQ90820.1"/>
    </source>
</evidence>
<dbReference type="Proteomes" id="UP000283269">
    <property type="component" value="Unassembled WGS sequence"/>
</dbReference>
<protein>
    <submittedName>
        <fullName evidence="2">Uncharacterized protein</fullName>
    </submittedName>
</protein>
<dbReference type="EMBL" id="NHYD01001542">
    <property type="protein sequence ID" value="PPQ90820.1"/>
    <property type="molecule type" value="Genomic_DNA"/>
</dbReference>
<feature type="compositionally biased region" description="Low complexity" evidence="1">
    <location>
        <begin position="125"/>
        <end position="137"/>
    </location>
</feature>
<reference evidence="2 3" key="1">
    <citation type="journal article" date="2018" name="Evol. Lett.">
        <title>Horizontal gene cluster transfer increased hallucinogenic mushroom diversity.</title>
        <authorList>
            <person name="Reynolds H.T."/>
            <person name="Vijayakumar V."/>
            <person name="Gluck-Thaler E."/>
            <person name="Korotkin H.B."/>
            <person name="Matheny P.B."/>
            <person name="Slot J.C."/>
        </authorList>
    </citation>
    <scope>NUCLEOTIDE SEQUENCE [LARGE SCALE GENOMIC DNA]</scope>
    <source>
        <strain evidence="2 3">2631</strain>
    </source>
</reference>
<feature type="region of interest" description="Disordered" evidence="1">
    <location>
        <begin position="65"/>
        <end position="151"/>
    </location>
</feature>
<dbReference type="AlphaFoldDB" id="A0A409XJ85"/>
<organism evidence="2 3">
    <name type="scientific">Psilocybe cyanescens</name>
    <dbReference type="NCBI Taxonomy" id="93625"/>
    <lineage>
        <taxon>Eukaryota</taxon>
        <taxon>Fungi</taxon>
        <taxon>Dikarya</taxon>
        <taxon>Basidiomycota</taxon>
        <taxon>Agaricomycotina</taxon>
        <taxon>Agaricomycetes</taxon>
        <taxon>Agaricomycetidae</taxon>
        <taxon>Agaricales</taxon>
        <taxon>Agaricineae</taxon>
        <taxon>Strophariaceae</taxon>
        <taxon>Psilocybe</taxon>
    </lineage>
</organism>